<keyword evidence="2" id="KW-0472">Membrane</keyword>
<dbReference type="EMBL" id="BAAAPN010000057">
    <property type="protein sequence ID" value="GAA1767275.1"/>
    <property type="molecule type" value="Genomic_DNA"/>
</dbReference>
<sequence length="150" mass="14398">MSPGFISEVSSSGGGVVGVLVGLGFGDVGEGVGVIDVGDGLVVDGFGVAVGVGVVDVLAVAGSVVLGLGVLVVFGEVLDAPGVVTADVVARARSPLGEHAVIPIVAASSTAAALTPRPLVISIPTDHSARPVGLTTQPTSEPGAGLSRAR</sequence>
<reference evidence="3 4" key="1">
    <citation type="journal article" date="2019" name="Int. J. Syst. Evol. Microbiol.">
        <title>The Global Catalogue of Microorganisms (GCM) 10K type strain sequencing project: providing services to taxonomists for standard genome sequencing and annotation.</title>
        <authorList>
            <consortium name="The Broad Institute Genomics Platform"/>
            <consortium name="The Broad Institute Genome Sequencing Center for Infectious Disease"/>
            <person name="Wu L."/>
            <person name="Ma J."/>
        </authorList>
    </citation>
    <scope>NUCLEOTIDE SEQUENCE [LARGE SCALE GENOMIC DNA]</scope>
    <source>
        <strain evidence="3 4">JCM 15591</strain>
    </source>
</reference>
<keyword evidence="2" id="KW-0812">Transmembrane</keyword>
<evidence type="ECO:0000313" key="3">
    <source>
        <dbReference type="EMBL" id="GAA1767275.1"/>
    </source>
</evidence>
<feature type="region of interest" description="Disordered" evidence="1">
    <location>
        <begin position="130"/>
        <end position="150"/>
    </location>
</feature>
<evidence type="ECO:0000313" key="4">
    <source>
        <dbReference type="Proteomes" id="UP001501475"/>
    </source>
</evidence>
<gene>
    <name evidence="3" type="ORF">GCM10009810_27510</name>
</gene>
<proteinExistence type="predicted"/>
<evidence type="ECO:0000256" key="2">
    <source>
        <dbReference type="SAM" id="Phobius"/>
    </source>
</evidence>
<dbReference type="Proteomes" id="UP001501475">
    <property type="component" value="Unassembled WGS sequence"/>
</dbReference>
<feature type="transmembrane region" description="Helical" evidence="2">
    <location>
        <begin position="46"/>
        <end position="74"/>
    </location>
</feature>
<accession>A0ABN2KWC5</accession>
<keyword evidence="2" id="KW-1133">Transmembrane helix</keyword>
<comment type="caution">
    <text evidence="3">The sequence shown here is derived from an EMBL/GenBank/DDBJ whole genome shotgun (WGS) entry which is preliminary data.</text>
</comment>
<protein>
    <submittedName>
        <fullName evidence="3">Uncharacterized protein</fullName>
    </submittedName>
</protein>
<evidence type="ECO:0000256" key="1">
    <source>
        <dbReference type="SAM" id="MobiDB-lite"/>
    </source>
</evidence>
<keyword evidence="4" id="KW-1185">Reference proteome</keyword>
<name>A0ABN2KWC5_9MICO</name>
<organism evidence="3 4">
    <name type="scientific">Nostocoides vanveenii</name>
    <dbReference type="NCBI Taxonomy" id="330835"/>
    <lineage>
        <taxon>Bacteria</taxon>
        <taxon>Bacillati</taxon>
        <taxon>Actinomycetota</taxon>
        <taxon>Actinomycetes</taxon>
        <taxon>Micrococcales</taxon>
        <taxon>Intrasporangiaceae</taxon>
        <taxon>Nostocoides</taxon>
    </lineage>
</organism>